<keyword evidence="6" id="KW-0677">Repeat</keyword>
<dbReference type="GO" id="GO:0005968">
    <property type="term" value="C:Rab-protein geranylgeranyltransferase complex"/>
    <property type="evidence" value="ECO:0007669"/>
    <property type="project" value="TreeGrafter"/>
</dbReference>
<keyword evidence="4 9" id="KW-0637">Prenyltransferase</keyword>
<comment type="function">
    <text evidence="9">Catalyzes the transfer of a geranyl-geranyl moiety from geranyl-geranyl pyrophosphate to cysteines occuring in specific C-terminal amino acid sequences.</text>
</comment>
<gene>
    <name evidence="10" type="ORF">ACAOBT_LOCUS8974</name>
</gene>
<proteinExistence type="inferred from homology"/>
<evidence type="ECO:0000256" key="8">
    <source>
        <dbReference type="ARBA" id="ARBA00047658"/>
    </source>
</evidence>
<sequence>MHGRLKVRTSEEQKALKEKEQQKKLAAYQAGIQKILSGRKKDSYDSECFALSAQLLIANPDIYTLWNYRKEVILIEKEACEENGTEGEEKLIKLLEAELKLTEQSLLANPKSYGSWHHRYWSMMNHPNPNWANEFNLCTKYLNMDDRNFHCWDYRRLLVNKIGISLEDELNFSNDRLNANFSNYSSWHYRSTLRSLDEDSIGYELKLVQNAVFTDPSDTSAWFYLRWVLSNPALTKDRKTELMEALEQLEELEPNCKWIVMAKCWLSGSLALNDKDYVDRRVEFYKRLLELDPTRKGQYLDYLKIAEDKIKQRECDRKF</sequence>
<dbReference type="PROSITE" id="PS51147">
    <property type="entry name" value="PFTA"/>
    <property type="match status" value="5"/>
</dbReference>
<dbReference type="Proteomes" id="UP001152888">
    <property type="component" value="Unassembled WGS sequence"/>
</dbReference>
<dbReference type="Pfam" id="PF01239">
    <property type="entry name" value="PPTA"/>
    <property type="match status" value="5"/>
</dbReference>
<dbReference type="PANTHER" id="PTHR11129:SF2">
    <property type="entry name" value="GERANYLGERANYL TRANSFERASE TYPE-2 SUBUNIT ALPHA"/>
    <property type="match status" value="1"/>
</dbReference>
<dbReference type="GO" id="GO:0097354">
    <property type="term" value="P:prenylation"/>
    <property type="evidence" value="ECO:0007669"/>
    <property type="project" value="UniProtKB-UniRule"/>
</dbReference>
<comment type="catalytic activity">
    <reaction evidence="8 9">
        <text>geranylgeranyl diphosphate + L-cysteinyl-[protein] = S-geranylgeranyl-L-cysteinyl-[protein] + diphosphate</text>
        <dbReference type="Rhea" id="RHEA:21240"/>
        <dbReference type="Rhea" id="RHEA-COMP:10131"/>
        <dbReference type="Rhea" id="RHEA-COMP:11537"/>
        <dbReference type="ChEBI" id="CHEBI:29950"/>
        <dbReference type="ChEBI" id="CHEBI:33019"/>
        <dbReference type="ChEBI" id="CHEBI:57533"/>
        <dbReference type="ChEBI" id="CHEBI:86021"/>
        <dbReference type="EC" id="2.5.1.60"/>
    </reaction>
</comment>
<evidence type="ECO:0000256" key="9">
    <source>
        <dbReference type="RuleBase" id="RU367120"/>
    </source>
</evidence>
<evidence type="ECO:0000313" key="10">
    <source>
        <dbReference type="EMBL" id="CAH1970532.1"/>
    </source>
</evidence>
<evidence type="ECO:0000256" key="4">
    <source>
        <dbReference type="ARBA" id="ARBA00022602"/>
    </source>
</evidence>
<evidence type="ECO:0000256" key="7">
    <source>
        <dbReference type="ARBA" id="ARBA00031267"/>
    </source>
</evidence>
<evidence type="ECO:0000313" key="11">
    <source>
        <dbReference type="Proteomes" id="UP001152888"/>
    </source>
</evidence>
<dbReference type="SUPFAM" id="SSF48439">
    <property type="entry name" value="Protein prenylyltransferase"/>
    <property type="match status" value="1"/>
</dbReference>
<dbReference type="InterPro" id="IPR002088">
    <property type="entry name" value="Prenyl_trans_a"/>
</dbReference>
<comment type="similarity">
    <text evidence="1 9">Belongs to the protein prenyltransferase subunit alpha family.</text>
</comment>
<dbReference type="AlphaFoldDB" id="A0A9P0KAS3"/>
<dbReference type="GO" id="GO:0004663">
    <property type="term" value="F:Rab geranylgeranyltransferase activity"/>
    <property type="evidence" value="ECO:0007669"/>
    <property type="project" value="UniProtKB-UniRule"/>
</dbReference>
<dbReference type="EC" id="2.5.1.60" evidence="2 9"/>
<evidence type="ECO:0000256" key="3">
    <source>
        <dbReference type="ARBA" id="ARBA00014772"/>
    </source>
</evidence>
<protein>
    <recommendedName>
        <fullName evidence="3 9">Geranylgeranyl transferase type-2 subunit alpha</fullName>
        <ecNumber evidence="2 9">2.5.1.60</ecNumber>
    </recommendedName>
    <alternativeName>
        <fullName evidence="7 9">Geranylgeranyl transferase type II subunit alpha</fullName>
    </alternativeName>
</protein>
<keyword evidence="5 9" id="KW-0808">Transferase</keyword>
<dbReference type="OrthoDB" id="1658at2759"/>
<dbReference type="EMBL" id="CAKOFQ010006775">
    <property type="protein sequence ID" value="CAH1970532.1"/>
    <property type="molecule type" value="Genomic_DNA"/>
</dbReference>
<accession>A0A9P0KAS3</accession>
<keyword evidence="11" id="KW-1185">Reference proteome</keyword>
<dbReference type="FunFam" id="1.25.40.120:FF:000035">
    <property type="entry name" value="Geranylgeranyl transferase type-2 subunit alpha"/>
    <property type="match status" value="1"/>
</dbReference>
<organism evidence="10 11">
    <name type="scientific">Acanthoscelides obtectus</name>
    <name type="common">Bean weevil</name>
    <name type="synonym">Bruchus obtectus</name>
    <dbReference type="NCBI Taxonomy" id="200917"/>
    <lineage>
        <taxon>Eukaryota</taxon>
        <taxon>Metazoa</taxon>
        <taxon>Ecdysozoa</taxon>
        <taxon>Arthropoda</taxon>
        <taxon>Hexapoda</taxon>
        <taxon>Insecta</taxon>
        <taxon>Pterygota</taxon>
        <taxon>Neoptera</taxon>
        <taxon>Endopterygota</taxon>
        <taxon>Coleoptera</taxon>
        <taxon>Polyphaga</taxon>
        <taxon>Cucujiformia</taxon>
        <taxon>Chrysomeloidea</taxon>
        <taxon>Chrysomelidae</taxon>
        <taxon>Bruchinae</taxon>
        <taxon>Bruchini</taxon>
        <taxon>Acanthoscelides</taxon>
    </lineage>
</organism>
<evidence type="ECO:0000256" key="1">
    <source>
        <dbReference type="ARBA" id="ARBA00006734"/>
    </source>
</evidence>
<dbReference type="Gene3D" id="1.25.40.120">
    <property type="entry name" value="Protein prenylyltransferase"/>
    <property type="match status" value="1"/>
</dbReference>
<evidence type="ECO:0000256" key="6">
    <source>
        <dbReference type="ARBA" id="ARBA00022737"/>
    </source>
</evidence>
<evidence type="ECO:0000256" key="2">
    <source>
        <dbReference type="ARBA" id="ARBA00012656"/>
    </source>
</evidence>
<evidence type="ECO:0000256" key="5">
    <source>
        <dbReference type="ARBA" id="ARBA00022679"/>
    </source>
</evidence>
<name>A0A9P0KAS3_ACAOB</name>
<reference evidence="10" key="1">
    <citation type="submission" date="2022-03" db="EMBL/GenBank/DDBJ databases">
        <authorList>
            <person name="Sayadi A."/>
        </authorList>
    </citation>
    <scope>NUCLEOTIDE SEQUENCE</scope>
</reference>
<dbReference type="PANTHER" id="PTHR11129">
    <property type="entry name" value="PROTEIN FARNESYLTRANSFERASE ALPHA SUBUNIT/RAB GERANYLGERANYL TRANSFERASE ALPHA SUBUNIT"/>
    <property type="match status" value="1"/>
</dbReference>
<comment type="caution">
    <text evidence="10">The sequence shown here is derived from an EMBL/GenBank/DDBJ whole genome shotgun (WGS) entry which is preliminary data.</text>
</comment>